<dbReference type="RefSeq" id="WP_143056980.1">
    <property type="nucleotide sequence ID" value="NZ_FOCP01000041.1"/>
</dbReference>
<evidence type="ECO:0000256" key="1">
    <source>
        <dbReference type="SAM" id="MobiDB-lite"/>
    </source>
</evidence>
<dbReference type="OrthoDB" id="5562290at2"/>
<proteinExistence type="predicted"/>
<protein>
    <submittedName>
        <fullName evidence="2">Uncharacterized protein</fullName>
    </submittedName>
</protein>
<evidence type="ECO:0000313" key="2">
    <source>
        <dbReference type="EMBL" id="SEN72020.1"/>
    </source>
</evidence>
<dbReference type="EMBL" id="FOCP01000041">
    <property type="protein sequence ID" value="SEN72020.1"/>
    <property type="molecule type" value="Genomic_DNA"/>
</dbReference>
<gene>
    <name evidence="2" type="ORF">SAMN05216325_1412</name>
</gene>
<dbReference type="STRING" id="917.SAMN05216326_12564"/>
<sequence>MPNIKKSSFLAKLGMPARRWSAEHIAPAVEIKQEDAYLYGGGSTTIASLLGTGRRGARARQNIYNKWDDMESDAIVSSALKLLVTSALGGHETTGDVVFIEQKPDTESNKKLKSMTEEIKDTLGPILNKKAYQCAYTGAAFGDAYARIYSKEGTGVVDLYTDELVRPQLIQPYERGNRTVGFHSFINERNPERLTVAQMARLKMPRTQWVPQHGVVEKAIRMMITEDDLDSVPVMPSMAGGSLLYNVEQAYDNLYASLIGLVGQRWIDSIDEKMLQLNMESMTLEQQKSFLASVKTMFESSKKRAETAVQEGKPLLERIWHMIPVWGEKQLTTISNADGGQTGRTGTITVEDVIFHARLLSGGIGVDMSMIGFADQMAGGLGEGGFFRTSAQAAENARHIRIALAEFIYHIIDIHTLKKYGVVFSPSERPWIVNFYGSISALEAEKQRTRQDSMSAGMTLVQVMQQIKDMGANEKIMEDFLTKEMLLDEDQAKLYATIVKAKDEDENHDDGFGNRSGGDFGNRSDDDNKMDSALPYYGDYGDIDDEAEEILDGIGNSTTIPIPQKTVRWLGFDKPMSLRADLHALAERHSEYYDADPDLVLSDVQFVLNNPDDWFIHKDERVVIFREKVGTGRASMIRIEIESLGKTFVVRSVFQGGKRQIATKMNSKKKELKRLGLSSPLSDPLSVAEYLTALGHRSLRAVPPSGGSPKA</sequence>
<organism evidence="2 3">
    <name type="scientific">Nitrosomonas marina</name>
    <dbReference type="NCBI Taxonomy" id="917"/>
    <lineage>
        <taxon>Bacteria</taxon>
        <taxon>Pseudomonadati</taxon>
        <taxon>Pseudomonadota</taxon>
        <taxon>Betaproteobacteria</taxon>
        <taxon>Nitrosomonadales</taxon>
        <taxon>Nitrosomonadaceae</taxon>
        <taxon>Nitrosomonas</taxon>
    </lineage>
</organism>
<dbReference type="AlphaFoldDB" id="A0A1H8IT52"/>
<evidence type="ECO:0000313" key="3">
    <source>
        <dbReference type="Proteomes" id="UP000199459"/>
    </source>
</evidence>
<name>A0A1H8IT52_9PROT</name>
<accession>A0A1H8IT52</accession>
<feature type="region of interest" description="Disordered" evidence="1">
    <location>
        <begin position="505"/>
        <end position="527"/>
    </location>
</feature>
<dbReference type="Proteomes" id="UP000199459">
    <property type="component" value="Unassembled WGS sequence"/>
</dbReference>
<reference evidence="2 3" key="1">
    <citation type="submission" date="2016-10" db="EMBL/GenBank/DDBJ databases">
        <authorList>
            <person name="de Groot N.N."/>
        </authorList>
    </citation>
    <scope>NUCLEOTIDE SEQUENCE [LARGE SCALE GENOMIC DNA]</scope>
    <source>
        <strain evidence="2 3">Nm22</strain>
    </source>
</reference>